<keyword evidence="1" id="KW-0472">Membrane</keyword>
<dbReference type="Proteomes" id="UP000008316">
    <property type="component" value="Plasmid bgla_1p"/>
</dbReference>
<dbReference type="HOGENOM" id="CLU_1131918_0_0_4"/>
<evidence type="ECO:0008006" key="4">
    <source>
        <dbReference type="Google" id="ProtNLM"/>
    </source>
</evidence>
<evidence type="ECO:0000256" key="1">
    <source>
        <dbReference type="SAM" id="Phobius"/>
    </source>
</evidence>
<dbReference type="AlphaFoldDB" id="F2LRT8"/>
<sequence length="245" mass="27179">MADPQTVTLAVTQAAAQPVNWWVVGASSAVISALVNGGFKWWEYRATRREEQARRAEQRAPALLNAALMLEAFARQAVGYLDGCAAQISACVAEMHGDAPGELPKWTPLTFDTSIVSDWTDVPVAIVSQCRELPIALEASHGWIDQAAREWADNREAYELDGQRAILYGTIAADLARQIRADIKTDPSVLAQDCAARLLREYHDLQQRYGARPGEVELIPDLRARFERELPARRSARVRRASERG</sequence>
<accession>F2LRT8</accession>
<gene>
    <name evidence="2" type="ordered locus">bgla_1p1920</name>
</gene>
<proteinExistence type="predicted"/>
<keyword evidence="1" id="KW-0812">Transmembrane</keyword>
<organism evidence="2 3">
    <name type="scientific">Burkholderia gladioli (strain BSR3)</name>
    <dbReference type="NCBI Taxonomy" id="999541"/>
    <lineage>
        <taxon>Bacteria</taxon>
        <taxon>Pseudomonadati</taxon>
        <taxon>Pseudomonadota</taxon>
        <taxon>Betaproteobacteria</taxon>
        <taxon>Burkholderiales</taxon>
        <taxon>Burkholderiaceae</taxon>
        <taxon>Burkholderia</taxon>
    </lineage>
</organism>
<dbReference type="KEGG" id="bgd:bgla_1p1920"/>
<keyword evidence="1" id="KW-1133">Transmembrane helix</keyword>
<evidence type="ECO:0000313" key="2">
    <source>
        <dbReference type="EMBL" id="AEA65582.1"/>
    </source>
</evidence>
<name>F2LRT8_BURGS</name>
<feature type="transmembrane region" description="Helical" evidence="1">
    <location>
        <begin position="20"/>
        <end position="39"/>
    </location>
</feature>
<keyword evidence="3" id="KW-1185">Reference proteome</keyword>
<evidence type="ECO:0000313" key="3">
    <source>
        <dbReference type="Proteomes" id="UP000008316"/>
    </source>
</evidence>
<reference evidence="2 3" key="1">
    <citation type="journal article" date="2011" name="J. Bacteriol.">
        <title>Complete genome sequence of Burkholderia gladioli BSR3.</title>
        <authorList>
            <person name="Seo Y.S."/>
            <person name="Lim J."/>
            <person name="Choi B.S."/>
            <person name="Kim H."/>
            <person name="Goo E."/>
            <person name="Lee B."/>
            <person name="Lim J.S."/>
            <person name="Choi I.Y."/>
            <person name="Moon J.S."/>
            <person name="Kim J."/>
            <person name="Hwang I."/>
        </authorList>
    </citation>
    <scope>NUCLEOTIDE SEQUENCE [LARGE SCALE GENOMIC DNA]</scope>
    <source>
        <strain evidence="3">BSR3</strain>
    </source>
</reference>
<keyword evidence="2" id="KW-0614">Plasmid</keyword>
<dbReference type="RefSeq" id="WP_013699956.1">
    <property type="nucleotide sequence ID" value="NC_015382.1"/>
</dbReference>
<protein>
    <recommendedName>
        <fullName evidence="4">Transmembrane protein</fullName>
    </recommendedName>
</protein>
<dbReference type="EMBL" id="CP002601">
    <property type="protein sequence ID" value="AEA65582.1"/>
    <property type="molecule type" value="Genomic_DNA"/>
</dbReference>
<geneLocation type="plasmid" evidence="2 3">
    <name>bgla_1p</name>
</geneLocation>